<dbReference type="AlphaFoldDB" id="A0A561TTZ1"/>
<dbReference type="Proteomes" id="UP000318186">
    <property type="component" value="Unassembled WGS sequence"/>
</dbReference>
<proteinExistence type="predicted"/>
<organism evidence="1 2">
    <name type="scientific">Streptomyces brevispora</name>
    <dbReference type="NCBI Taxonomy" id="887462"/>
    <lineage>
        <taxon>Bacteria</taxon>
        <taxon>Bacillati</taxon>
        <taxon>Actinomycetota</taxon>
        <taxon>Actinomycetes</taxon>
        <taxon>Kitasatosporales</taxon>
        <taxon>Streptomycetaceae</taxon>
        <taxon>Streptomyces</taxon>
    </lineage>
</organism>
<dbReference type="RefSeq" id="WP_167523813.1">
    <property type="nucleotide sequence ID" value="NZ_VIWW01000003.1"/>
</dbReference>
<feature type="non-terminal residue" evidence="1">
    <location>
        <position position="1"/>
    </location>
</feature>
<reference evidence="1 2" key="1">
    <citation type="submission" date="2019-06" db="EMBL/GenBank/DDBJ databases">
        <title>Sequencing the genomes of 1000 actinobacteria strains.</title>
        <authorList>
            <person name="Klenk H.-P."/>
        </authorList>
    </citation>
    <scope>NUCLEOTIDE SEQUENCE [LARGE SCALE GENOMIC DNA]</scope>
    <source>
        <strain evidence="1 2">DSM 42059</strain>
    </source>
</reference>
<comment type="caution">
    <text evidence="1">The sequence shown here is derived from an EMBL/GenBank/DDBJ whole genome shotgun (WGS) entry which is preliminary data.</text>
</comment>
<gene>
    <name evidence="1" type="ORF">FHX80_131</name>
</gene>
<dbReference type="EMBL" id="VIWW01000003">
    <property type="protein sequence ID" value="TWF90586.1"/>
    <property type="molecule type" value="Genomic_DNA"/>
</dbReference>
<dbReference type="SUPFAM" id="SSF48452">
    <property type="entry name" value="TPR-like"/>
    <property type="match status" value="1"/>
</dbReference>
<evidence type="ECO:0008006" key="3">
    <source>
        <dbReference type="Google" id="ProtNLM"/>
    </source>
</evidence>
<accession>A0A561TTZ1</accession>
<dbReference type="Gene3D" id="1.25.40.10">
    <property type="entry name" value="Tetratricopeptide repeat domain"/>
    <property type="match status" value="1"/>
</dbReference>
<sequence length="753" mass="82032">LFQPKTSHRLQELLEWLVEPMKEPGSPPAARVAALLACIHWARWQHSRSGDGGVELDRAILVSHLLRDGQGAPGPLRPLVRLGQRAMQSEPPDLLLLQDYAGLLVSLAERHGCEGALGEGLRRLTQVLEQLSEDDPKWPSVAANLCAAALVECEVTGTSPHIDRALDVTRKALGGFDLPSGDLARVLNQFGRLLVTRHFEHPRLADLDEAIEIQTRASELEGVPVTIVRRVLTDLGHAWYLRHLQSGRRDDLDRVINVLSAVVPDRGELGTEFQPIAEVLASALGDRGSIRDSVRDPQRAVALRRRLTVELGRSHDHLELARMQELLYERTGRSELLDESVHHYEKAKALAEADGISSSAALAGLAWSLHLRFERSGDVADRDGAIAAGRLSVASTPQGDGALGRRLAIFAAALTARATSTGSTPDLNDGLAVIERALALQDESDSDRAIQLFNKSALMGARYATGKDPEDIRRQITLCHEALDLLPDGHPKKGVYRANLVGAYLELHRSTDDTSALEFALTAGDLALSEIPADHPRRGGVLSNHAVALTRSAEEEYDEAKLRKAVRLSTEALGLLPEGPPPDARLLVNRGSALYLCGRPEDRVLALQDWRSAALSDAAPPDVRMAAATGWGRRSGELGRWDEAVRAYTLAVDLLTSVAGLHLEREDQEHQLTNWSHVTSDAAATALEAGDPEKALELLEAGRCVQWNHQLRNAGELALLADKRPDLAAKAERVTAALGVMWFGTRESEDWRS</sequence>
<protein>
    <recommendedName>
        <fullName evidence="3">Tetratricopeptide repeat protein</fullName>
    </recommendedName>
</protein>
<dbReference type="InterPro" id="IPR011990">
    <property type="entry name" value="TPR-like_helical_dom_sf"/>
</dbReference>
<name>A0A561TTZ1_9ACTN</name>
<evidence type="ECO:0000313" key="2">
    <source>
        <dbReference type="Proteomes" id="UP000318186"/>
    </source>
</evidence>
<evidence type="ECO:0000313" key="1">
    <source>
        <dbReference type="EMBL" id="TWF90586.1"/>
    </source>
</evidence>